<protein>
    <submittedName>
        <fullName evidence="2">Uncharacterized protein</fullName>
    </submittedName>
</protein>
<feature type="transmembrane region" description="Helical" evidence="1">
    <location>
        <begin position="171"/>
        <end position="194"/>
    </location>
</feature>
<reference evidence="2 3" key="1">
    <citation type="submission" date="2018-10" db="EMBL/GenBank/DDBJ databases">
        <title>Sinomicrobium pectinilyticum sp. nov., a pectinase-producing bacterium isolated from alkaline and saline soil, and emended description of the genus Sinomicrobium.</title>
        <authorList>
            <person name="Cheng B."/>
            <person name="Li C."/>
            <person name="Lai Q."/>
            <person name="Du M."/>
            <person name="Shao Z."/>
            <person name="Xu P."/>
            <person name="Yang C."/>
        </authorList>
    </citation>
    <scope>NUCLEOTIDE SEQUENCE [LARGE SCALE GENOMIC DNA]</scope>
    <source>
        <strain evidence="2 3">5DNS001</strain>
    </source>
</reference>
<dbReference type="AlphaFoldDB" id="A0A3N0ELJ2"/>
<dbReference type="RefSeq" id="WP_123215637.1">
    <property type="nucleotide sequence ID" value="NZ_RJTM01000059.1"/>
</dbReference>
<evidence type="ECO:0000256" key="1">
    <source>
        <dbReference type="SAM" id="Phobius"/>
    </source>
</evidence>
<sequence>MKTIETLILHRYEGLLYLLVAAYLYKELLPIFKRIRSYTTSWIQSNSEKRKKSLVKSLNYVSDKNPVLKDMVKHEIENIIYSDLTGYNWSRQKHLQFLNFYNKIKDRISLKDFKFLFGNCHISKDGVVSIKTTFSTKVYVIQNYVLLVLSGLMFLCLFVLSFLIYKEPFGIQFFIAILCVISLFGSFFLFGEIIRIKRLIKFIKGNYDNYLIPDYETK</sequence>
<gene>
    <name evidence="2" type="ORF">ED312_08820</name>
</gene>
<keyword evidence="1" id="KW-1133">Transmembrane helix</keyword>
<evidence type="ECO:0000313" key="2">
    <source>
        <dbReference type="EMBL" id="RNL88539.1"/>
    </source>
</evidence>
<feature type="transmembrane region" description="Helical" evidence="1">
    <location>
        <begin position="15"/>
        <end position="32"/>
    </location>
</feature>
<feature type="transmembrane region" description="Helical" evidence="1">
    <location>
        <begin position="144"/>
        <end position="165"/>
    </location>
</feature>
<keyword evidence="1" id="KW-0472">Membrane</keyword>
<keyword evidence="3" id="KW-1185">Reference proteome</keyword>
<accession>A0A3N0ELJ2</accession>
<dbReference type="EMBL" id="RJTM01000059">
    <property type="protein sequence ID" value="RNL88539.1"/>
    <property type="molecule type" value="Genomic_DNA"/>
</dbReference>
<evidence type="ECO:0000313" key="3">
    <source>
        <dbReference type="Proteomes" id="UP000267469"/>
    </source>
</evidence>
<organism evidence="2 3">
    <name type="scientific">Sinomicrobium pectinilyticum</name>
    <dbReference type="NCBI Taxonomy" id="1084421"/>
    <lineage>
        <taxon>Bacteria</taxon>
        <taxon>Pseudomonadati</taxon>
        <taxon>Bacteroidota</taxon>
        <taxon>Flavobacteriia</taxon>
        <taxon>Flavobacteriales</taxon>
        <taxon>Flavobacteriaceae</taxon>
        <taxon>Sinomicrobium</taxon>
    </lineage>
</organism>
<dbReference type="Proteomes" id="UP000267469">
    <property type="component" value="Unassembled WGS sequence"/>
</dbReference>
<keyword evidence="1" id="KW-0812">Transmembrane</keyword>
<proteinExistence type="predicted"/>
<name>A0A3N0ELJ2_SINP1</name>
<comment type="caution">
    <text evidence="2">The sequence shown here is derived from an EMBL/GenBank/DDBJ whole genome shotgun (WGS) entry which is preliminary data.</text>
</comment>